<accession>A0A8G0ZUX1</accession>
<dbReference type="EMBL" id="CP069370">
    <property type="protein sequence ID" value="QYZ69351.1"/>
    <property type="molecule type" value="Genomic_DNA"/>
</dbReference>
<gene>
    <name evidence="9" type="ORF">JO391_16680</name>
</gene>
<organism evidence="9 10">
    <name type="scientific">Neotabrizicola shimadae</name>
    <dbReference type="NCBI Taxonomy" id="2807096"/>
    <lineage>
        <taxon>Bacteria</taxon>
        <taxon>Pseudomonadati</taxon>
        <taxon>Pseudomonadota</taxon>
        <taxon>Alphaproteobacteria</taxon>
        <taxon>Rhodobacterales</taxon>
        <taxon>Paracoccaceae</taxon>
        <taxon>Neotabrizicola</taxon>
    </lineage>
</organism>
<dbReference type="InterPro" id="IPR005280">
    <property type="entry name" value="Homoserine_kinase_II"/>
</dbReference>
<sequence length="311" mass="35096">MSDPVPQALALWGLSGAAHDFVAGRENRVYRVRSGKGDFALRIKRPGYRTRPELESELQWLRAMHDAGLSVPLPERSLSGAFLEQVEGFDVDLIGWLDGRPLGHSGTRLDLNDAPGTFGRLGEQIARLHDACDAWRPAAGFTRCAWDLKGLLGETPIWGRFWENPTLTPDQRDILARFRQRAHQELTATLPDLDHGLIHADLVRENVLIDGDRLHLIDFDDGGFGFRLFDIATALLKNMAEPDYPMMKAALLDGYRTRRPLDTDRLDLFMALRAVTYVGWIIPRMQEDQAPARNRRFIADADRLCRAYLGA</sequence>
<dbReference type="GO" id="GO:0004413">
    <property type="term" value="F:homoserine kinase activity"/>
    <property type="evidence" value="ECO:0007669"/>
    <property type="project" value="InterPro"/>
</dbReference>
<dbReference type="InterPro" id="IPR050249">
    <property type="entry name" value="Pseudomonas-type_ThrB"/>
</dbReference>
<evidence type="ECO:0000256" key="5">
    <source>
        <dbReference type="ARBA" id="ARBA00022777"/>
    </source>
</evidence>
<protein>
    <submittedName>
        <fullName evidence="9">Homoserine kinase</fullName>
    </submittedName>
</protein>
<keyword evidence="1" id="KW-0028">Amino-acid biosynthesis</keyword>
<evidence type="ECO:0000256" key="3">
    <source>
        <dbReference type="ARBA" id="ARBA00022697"/>
    </source>
</evidence>
<dbReference type="GO" id="GO:0009088">
    <property type="term" value="P:threonine biosynthetic process"/>
    <property type="evidence" value="ECO:0007669"/>
    <property type="project" value="UniProtKB-KW"/>
</dbReference>
<evidence type="ECO:0000256" key="2">
    <source>
        <dbReference type="ARBA" id="ARBA00022679"/>
    </source>
</evidence>
<dbReference type="KEGG" id="nsm:JO391_16680"/>
<evidence type="ECO:0000313" key="9">
    <source>
        <dbReference type="EMBL" id="QYZ69351.1"/>
    </source>
</evidence>
<dbReference type="Proteomes" id="UP000826300">
    <property type="component" value="Chromosome"/>
</dbReference>
<proteinExistence type="inferred from homology"/>
<reference evidence="9" key="1">
    <citation type="submission" date="2021-02" db="EMBL/GenBank/DDBJ databases">
        <title>Rhodobacter shimadae sp. nov., an aerobic anoxygenic phototrophic bacterium isolated from a hot spring.</title>
        <authorList>
            <person name="Muramatsu S."/>
            <person name="Haruta S."/>
            <person name="Hirose S."/>
            <person name="Hanada S."/>
        </authorList>
    </citation>
    <scope>NUCLEOTIDE SEQUENCE</scope>
    <source>
        <strain evidence="9">N10</strain>
    </source>
</reference>
<keyword evidence="6" id="KW-0067">ATP-binding</keyword>
<feature type="domain" description="Aminoglycoside phosphotransferase" evidence="8">
    <location>
        <begin position="23"/>
        <end position="261"/>
    </location>
</feature>
<evidence type="ECO:0000256" key="1">
    <source>
        <dbReference type="ARBA" id="ARBA00022605"/>
    </source>
</evidence>
<evidence type="ECO:0000256" key="6">
    <source>
        <dbReference type="ARBA" id="ARBA00022840"/>
    </source>
</evidence>
<keyword evidence="4" id="KW-0547">Nucleotide-binding</keyword>
<name>A0A8G0ZUX1_9RHOB</name>
<dbReference type="RefSeq" id="WP_220661571.1">
    <property type="nucleotide sequence ID" value="NZ_CP069370.1"/>
</dbReference>
<keyword evidence="3" id="KW-0791">Threonine biosynthesis</keyword>
<evidence type="ECO:0000313" key="10">
    <source>
        <dbReference type="Proteomes" id="UP000826300"/>
    </source>
</evidence>
<dbReference type="SUPFAM" id="SSF56112">
    <property type="entry name" value="Protein kinase-like (PK-like)"/>
    <property type="match status" value="1"/>
</dbReference>
<evidence type="ECO:0000256" key="7">
    <source>
        <dbReference type="ARBA" id="ARBA00038240"/>
    </source>
</evidence>
<dbReference type="AlphaFoldDB" id="A0A8G0ZUX1"/>
<dbReference type="Pfam" id="PF01636">
    <property type="entry name" value="APH"/>
    <property type="match status" value="1"/>
</dbReference>
<dbReference type="InterPro" id="IPR002575">
    <property type="entry name" value="Aminoglycoside_PTrfase"/>
</dbReference>
<dbReference type="Gene3D" id="3.90.1200.10">
    <property type="match status" value="1"/>
</dbReference>
<keyword evidence="10" id="KW-1185">Reference proteome</keyword>
<dbReference type="PANTHER" id="PTHR21064:SF6">
    <property type="entry name" value="AMINOGLYCOSIDE PHOSPHOTRANSFERASE DOMAIN-CONTAINING PROTEIN"/>
    <property type="match status" value="1"/>
</dbReference>
<keyword evidence="2" id="KW-0808">Transferase</keyword>
<keyword evidence="5 9" id="KW-0418">Kinase</keyword>
<evidence type="ECO:0000256" key="4">
    <source>
        <dbReference type="ARBA" id="ARBA00022741"/>
    </source>
</evidence>
<dbReference type="CDD" id="cd05153">
    <property type="entry name" value="HomoserineK_II"/>
    <property type="match status" value="1"/>
</dbReference>
<dbReference type="GO" id="GO:0005524">
    <property type="term" value="F:ATP binding"/>
    <property type="evidence" value="ECO:0007669"/>
    <property type="project" value="UniProtKB-KW"/>
</dbReference>
<dbReference type="Gene3D" id="3.30.200.20">
    <property type="entry name" value="Phosphorylase Kinase, domain 1"/>
    <property type="match status" value="1"/>
</dbReference>
<evidence type="ECO:0000259" key="8">
    <source>
        <dbReference type="Pfam" id="PF01636"/>
    </source>
</evidence>
<dbReference type="InterPro" id="IPR011009">
    <property type="entry name" value="Kinase-like_dom_sf"/>
</dbReference>
<comment type="similarity">
    <text evidence="7">Belongs to the pseudomonas-type ThrB family.</text>
</comment>
<dbReference type="PANTHER" id="PTHR21064">
    <property type="entry name" value="AMINOGLYCOSIDE PHOSPHOTRANSFERASE DOMAIN-CONTAINING PROTEIN-RELATED"/>
    <property type="match status" value="1"/>
</dbReference>